<keyword evidence="4" id="KW-0378">Hydrolase</keyword>
<comment type="caution">
    <text evidence="8">The sequence shown here is derived from an EMBL/GenBank/DDBJ whole genome shotgun (WGS) entry which is preliminary data.</text>
</comment>
<dbReference type="PROSITE" id="PS00149">
    <property type="entry name" value="SULFATASE_2"/>
    <property type="match status" value="1"/>
</dbReference>
<dbReference type="EMBL" id="PZQS01000002">
    <property type="protein sequence ID" value="PVD35728.1"/>
    <property type="molecule type" value="Genomic_DNA"/>
</dbReference>
<dbReference type="Gene3D" id="3.30.1120.10">
    <property type="match status" value="2"/>
</dbReference>
<organism evidence="8 9">
    <name type="scientific">Pomacea canaliculata</name>
    <name type="common">Golden apple snail</name>
    <dbReference type="NCBI Taxonomy" id="400727"/>
    <lineage>
        <taxon>Eukaryota</taxon>
        <taxon>Metazoa</taxon>
        <taxon>Spiralia</taxon>
        <taxon>Lophotrochozoa</taxon>
        <taxon>Mollusca</taxon>
        <taxon>Gastropoda</taxon>
        <taxon>Caenogastropoda</taxon>
        <taxon>Architaenioglossa</taxon>
        <taxon>Ampullarioidea</taxon>
        <taxon>Ampullariidae</taxon>
        <taxon>Pomacea</taxon>
    </lineage>
</organism>
<dbReference type="Pfam" id="PF00884">
    <property type="entry name" value="Sulfatase"/>
    <property type="match status" value="1"/>
</dbReference>
<dbReference type="InterPro" id="IPR047115">
    <property type="entry name" value="ARSB"/>
</dbReference>
<dbReference type="InterPro" id="IPR024607">
    <property type="entry name" value="Sulfatase_CS"/>
</dbReference>
<keyword evidence="9" id="KW-1185">Reference proteome</keyword>
<gene>
    <name evidence="8" type="ORF">C0Q70_02691</name>
</gene>
<keyword evidence="6" id="KW-0325">Glycoprotein</keyword>
<dbReference type="InterPro" id="IPR000917">
    <property type="entry name" value="Sulfatase_N"/>
</dbReference>
<dbReference type="Proteomes" id="UP000245119">
    <property type="component" value="Linkage Group LG2"/>
</dbReference>
<dbReference type="PROSITE" id="PS00523">
    <property type="entry name" value="SULFATASE_1"/>
    <property type="match status" value="1"/>
</dbReference>
<evidence type="ECO:0000259" key="7">
    <source>
        <dbReference type="Pfam" id="PF00884"/>
    </source>
</evidence>
<evidence type="ECO:0000256" key="6">
    <source>
        <dbReference type="ARBA" id="ARBA00023180"/>
    </source>
</evidence>
<evidence type="ECO:0000256" key="3">
    <source>
        <dbReference type="ARBA" id="ARBA00022723"/>
    </source>
</evidence>
<feature type="domain" description="Sulfatase N-terminal" evidence="7">
    <location>
        <begin position="62"/>
        <end position="386"/>
    </location>
</feature>
<accession>A0A2T7PQN8</accession>
<dbReference type="SUPFAM" id="SSF53649">
    <property type="entry name" value="Alkaline phosphatase-like"/>
    <property type="match status" value="3"/>
</dbReference>
<comment type="cofactor">
    <cofactor evidence="1">
        <name>Ca(2+)</name>
        <dbReference type="ChEBI" id="CHEBI:29108"/>
    </cofactor>
</comment>
<evidence type="ECO:0000256" key="1">
    <source>
        <dbReference type="ARBA" id="ARBA00001913"/>
    </source>
</evidence>
<keyword evidence="3" id="KW-0479">Metal-binding</keyword>
<proteinExistence type="inferred from homology"/>
<name>A0A2T7PQN8_POMCA</name>
<dbReference type="AlphaFoldDB" id="A0A2T7PQN8"/>
<dbReference type="STRING" id="400727.A0A2T7PQN8"/>
<evidence type="ECO:0000256" key="5">
    <source>
        <dbReference type="ARBA" id="ARBA00022837"/>
    </source>
</evidence>
<dbReference type="GO" id="GO:0008484">
    <property type="term" value="F:sulfuric ester hydrolase activity"/>
    <property type="evidence" value="ECO:0007669"/>
    <property type="project" value="InterPro"/>
</dbReference>
<dbReference type="InterPro" id="IPR017850">
    <property type="entry name" value="Alkaline_phosphatase_core_sf"/>
</dbReference>
<dbReference type="CDD" id="cd16029">
    <property type="entry name" value="4-S"/>
    <property type="match status" value="1"/>
</dbReference>
<evidence type="ECO:0000313" key="8">
    <source>
        <dbReference type="EMBL" id="PVD35728.1"/>
    </source>
</evidence>
<dbReference type="PANTHER" id="PTHR10342">
    <property type="entry name" value="ARYLSULFATASE"/>
    <property type="match status" value="1"/>
</dbReference>
<sequence>MTYVLYLIEVQRSPVLHHFQESRGPLVGKSEMTIRIMHSPSLLLLIIMHIISGAVTSASLRPHIILIVADDLGYNDVSFHGSDQIPTPNIDRLAYTGVLLNNYYVSPICTPTRSALMTGRHPIHTGMQTGVIFGDQPYGLPLTEKLMPQFLNQLGYSSHIVGKWHLGMFAKEYTPLYRGFASHFGYYQGREDYYDHTYEANLDQWGLDFRRDMQVLYNYTGLYSTDLFTQEAVSIINRHNKSEPLFLYLPYQSVHSGNADSPNPLQAPQAYINRFPYIENMQRRIYAAMVSALDDAVGEVYNTLEANNMLNNSIIIFTTDNGGPANGFDNNAANNFPLRGVKTTLWEGGVRGVGLIHSPLLQTSGYVAQQLLHVCDWLPTLYEAAGGNVSHMANLDGISAWKMLNTNGAAVRSEILHNIDPVGKFAGIRVGDYKLVTGDIGHGYNDWYPPWQVKGDEHDLHVKIFQSDMHAGSIAPTERSLKSLSYSNLEAMNTMSVVRMQQKPDEQQRVMGYNPVQVECGPRPVNTSSNCQPSVSPCLFHIPSDPCEYNNLASTEPSIVAQLYQRLLEYSYGMVPPANQPADPQGNPRLHNEMSHQGSAMNSPSLLLLIIAHLIIGVVISASPRPHIILIVADDLGYNDVSFHGSDQIPTPNIDRLAYTGLQHDVICGDQPYGLPLQEMLMPQYLAPLGYHSHIVGKVRFHLNIIFFCKVVGREGTLWEGGVRGVGLIHSPFCKHQAMLLSSCCMCVTGCLLYEAAGKCLPYGKFGWNQRMEDVKYKWSCCASEILHNIDPVGKFAGIRVGDYKLVTGDIGNGYNDWYPPWQVKGDEHDLHVKIFQSDMHSGSIAPTERSLKSLSYSNLEAMNMMSVVRMQQKQDKQQRGMGYNPVQVECGPRPVNASTNCLPAVSPCLFHIPSDPCEYNNLASTEPAIVAQLYQRLLEYSYGMVPPANQPFDPRGNPQLHNGTWVPWVVI</sequence>
<evidence type="ECO:0000256" key="4">
    <source>
        <dbReference type="ARBA" id="ARBA00022801"/>
    </source>
</evidence>
<evidence type="ECO:0000256" key="2">
    <source>
        <dbReference type="ARBA" id="ARBA00008779"/>
    </source>
</evidence>
<evidence type="ECO:0000313" key="9">
    <source>
        <dbReference type="Proteomes" id="UP000245119"/>
    </source>
</evidence>
<protein>
    <recommendedName>
        <fullName evidence="7">Sulfatase N-terminal domain-containing protein</fullName>
    </recommendedName>
</protein>
<dbReference type="OrthoDB" id="103349at2759"/>
<reference evidence="8 9" key="1">
    <citation type="submission" date="2018-04" db="EMBL/GenBank/DDBJ databases">
        <title>The genome of golden apple snail Pomacea canaliculata provides insight into stress tolerance and invasive adaptation.</title>
        <authorList>
            <person name="Liu C."/>
            <person name="Liu B."/>
            <person name="Ren Y."/>
            <person name="Zhang Y."/>
            <person name="Wang H."/>
            <person name="Li S."/>
            <person name="Jiang F."/>
            <person name="Yin L."/>
            <person name="Zhang G."/>
            <person name="Qian W."/>
            <person name="Fan W."/>
        </authorList>
    </citation>
    <scope>NUCLEOTIDE SEQUENCE [LARGE SCALE GENOMIC DNA]</scope>
    <source>
        <strain evidence="8">SZHN2017</strain>
        <tissue evidence="8">Muscle</tissue>
    </source>
</reference>
<comment type="similarity">
    <text evidence="2">Belongs to the sulfatase family.</text>
</comment>
<dbReference type="GO" id="GO:0046872">
    <property type="term" value="F:metal ion binding"/>
    <property type="evidence" value="ECO:0007669"/>
    <property type="project" value="UniProtKB-KW"/>
</dbReference>
<dbReference type="PANTHER" id="PTHR10342:SF273">
    <property type="entry name" value="RE14504P"/>
    <property type="match status" value="1"/>
</dbReference>
<keyword evidence="5" id="KW-0106">Calcium</keyword>
<dbReference type="Gene3D" id="3.40.720.10">
    <property type="entry name" value="Alkaline Phosphatase, subunit A"/>
    <property type="match status" value="2"/>
</dbReference>